<feature type="compositionally biased region" description="Basic and acidic residues" evidence="1">
    <location>
        <begin position="125"/>
        <end position="138"/>
    </location>
</feature>
<reference evidence="2 3" key="1">
    <citation type="journal article" date="2021" name="BMC Biol.">
        <title>Horizontally acquired antibacterial genes associated with adaptive radiation of ladybird beetles.</title>
        <authorList>
            <person name="Li H.S."/>
            <person name="Tang X.F."/>
            <person name="Huang Y.H."/>
            <person name="Xu Z.Y."/>
            <person name="Chen M.L."/>
            <person name="Du X.Y."/>
            <person name="Qiu B.Y."/>
            <person name="Chen P.T."/>
            <person name="Zhang W."/>
            <person name="Slipinski A."/>
            <person name="Escalona H.E."/>
            <person name="Waterhouse R.M."/>
            <person name="Zwick A."/>
            <person name="Pang H."/>
        </authorList>
    </citation>
    <scope>NUCLEOTIDE SEQUENCE [LARGE SCALE GENOMIC DNA]</scope>
    <source>
        <strain evidence="2">SYSU2018</strain>
    </source>
</reference>
<feature type="region of interest" description="Disordered" evidence="1">
    <location>
        <begin position="548"/>
        <end position="572"/>
    </location>
</feature>
<feature type="region of interest" description="Disordered" evidence="1">
    <location>
        <begin position="29"/>
        <end position="55"/>
    </location>
</feature>
<comment type="caution">
    <text evidence="2">The sequence shown here is derived from an EMBL/GenBank/DDBJ whole genome shotgun (WGS) entry which is preliminary data.</text>
</comment>
<proteinExistence type="predicted"/>
<feature type="compositionally biased region" description="Basic and acidic residues" evidence="1">
    <location>
        <begin position="239"/>
        <end position="254"/>
    </location>
</feature>
<protein>
    <submittedName>
        <fullName evidence="2">Uncharacterized protein</fullName>
    </submittedName>
</protein>
<accession>A0ABD2MPV0</accession>
<dbReference type="AlphaFoldDB" id="A0ABD2MPV0"/>
<feature type="compositionally biased region" description="Basic and acidic residues" evidence="1">
    <location>
        <begin position="316"/>
        <end position="325"/>
    </location>
</feature>
<feature type="compositionally biased region" description="Basic and acidic residues" evidence="1">
    <location>
        <begin position="335"/>
        <end position="344"/>
    </location>
</feature>
<feature type="compositionally biased region" description="Basic residues" evidence="1">
    <location>
        <begin position="46"/>
        <end position="55"/>
    </location>
</feature>
<keyword evidence="3" id="KW-1185">Reference proteome</keyword>
<sequence length="674" mass="76825">MAIQTSLRSEGFQHTIQESRQKFLEVLRNPTEEEEDKSRHNEATKKKSTPRKISFKVRRPSSIYRKNHSTSIQKASISASTVAELASKFNEIIEKQNAPNNDPNLKKLAKKLSNCNSNIDHVKTMKDTHSKSTNESKKEHKKPSIKKKPILEENVSKVQIIKRKASVSNVSSRPEVSSKEEKLDTDALTELSVATPENSREQKSVSVGFVKAAIKNFEKKNLHPITAIRSLSEIHKPNIHDVDTNRRKSCKPDLEIPNPLQEREPVERNESNRKEIKISSKSEPNLASSHLSESASQGSLHKQDVIETEFEPCEVNKRVDTKQHSNPDVNIPNPLREKDYSDSERRDIKINSNSEPNLVSSHIPLSTSKTQEISRTSLHKQDVIDEIIRTDKVKKEAANVDENDFKSKEIEVAANKVTLFRIDDHKQEPPKHKQKEIKPNTSFLWTKGQSSTYQSIPDNVKSLIFNTVTPNNNSQLPREIAVSKTLPRDFKEGNKGTKETIYEEFDSDDGYEPFDLSKDYEKLQSQAEKKEESDYEYVQNDEENIYETLPASKQNEPLPERPTSKNSGLYTPMNDESVSNCYESIYNVDSTTTTAIDDNYESIYYREKKDSSERDFTGSIVSSEQKTNSLYGTSLQSWNDGTIYNGSATSDLSDKSEWIDISDIEEDRNSKFIM</sequence>
<feature type="compositionally biased region" description="Basic and acidic residues" evidence="1">
    <location>
        <begin position="489"/>
        <end position="501"/>
    </location>
</feature>
<feature type="region of interest" description="Disordered" evidence="1">
    <location>
        <begin position="489"/>
        <end position="515"/>
    </location>
</feature>
<feature type="compositionally biased region" description="Polar residues" evidence="1">
    <location>
        <begin position="281"/>
        <end position="300"/>
    </location>
</feature>
<feature type="region of interest" description="Disordered" evidence="1">
    <location>
        <begin position="125"/>
        <end position="150"/>
    </location>
</feature>
<dbReference type="EMBL" id="JABFTP020000021">
    <property type="protein sequence ID" value="KAL3268343.1"/>
    <property type="molecule type" value="Genomic_DNA"/>
</dbReference>
<feature type="compositionally biased region" description="Basic and acidic residues" evidence="1">
    <location>
        <begin position="36"/>
        <end position="45"/>
    </location>
</feature>
<name>A0ABD2MPV0_9CUCU</name>
<feature type="region of interest" description="Disordered" evidence="1">
    <location>
        <begin position="316"/>
        <end position="344"/>
    </location>
</feature>
<organism evidence="2 3">
    <name type="scientific">Cryptolaemus montrouzieri</name>
    <dbReference type="NCBI Taxonomy" id="559131"/>
    <lineage>
        <taxon>Eukaryota</taxon>
        <taxon>Metazoa</taxon>
        <taxon>Ecdysozoa</taxon>
        <taxon>Arthropoda</taxon>
        <taxon>Hexapoda</taxon>
        <taxon>Insecta</taxon>
        <taxon>Pterygota</taxon>
        <taxon>Neoptera</taxon>
        <taxon>Endopterygota</taxon>
        <taxon>Coleoptera</taxon>
        <taxon>Polyphaga</taxon>
        <taxon>Cucujiformia</taxon>
        <taxon>Coccinelloidea</taxon>
        <taxon>Coccinellidae</taxon>
        <taxon>Scymninae</taxon>
        <taxon>Scymnini</taxon>
        <taxon>Cryptolaemus</taxon>
    </lineage>
</organism>
<evidence type="ECO:0000313" key="3">
    <source>
        <dbReference type="Proteomes" id="UP001516400"/>
    </source>
</evidence>
<feature type="compositionally biased region" description="Basic and acidic residues" evidence="1">
    <location>
        <begin position="261"/>
        <end position="280"/>
    </location>
</feature>
<feature type="compositionally biased region" description="Basic residues" evidence="1">
    <location>
        <begin position="139"/>
        <end position="148"/>
    </location>
</feature>
<evidence type="ECO:0000256" key="1">
    <source>
        <dbReference type="SAM" id="MobiDB-lite"/>
    </source>
</evidence>
<dbReference type="Proteomes" id="UP001516400">
    <property type="component" value="Unassembled WGS sequence"/>
</dbReference>
<gene>
    <name evidence="2" type="ORF">HHI36_007459</name>
</gene>
<evidence type="ECO:0000313" key="2">
    <source>
        <dbReference type="EMBL" id="KAL3268343.1"/>
    </source>
</evidence>
<feature type="compositionally biased region" description="Acidic residues" evidence="1">
    <location>
        <begin position="502"/>
        <end position="512"/>
    </location>
</feature>
<feature type="region of interest" description="Disordered" evidence="1">
    <location>
        <begin position="239"/>
        <end position="301"/>
    </location>
</feature>